<dbReference type="EMBL" id="SMJZ01000076">
    <property type="protein sequence ID" value="TDC05094.1"/>
    <property type="molecule type" value="Genomic_DNA"/>
</dbReference>
<accession>A0A4R4NA99</accession>
<organism evidence="4 5">
    <name type="scientific">Nonomuraea longispora</name>
    <dbReference type="NCBI Taxonomy" id="1848320"/>
    <lineage>
        <taxon>Bacteria</taxon>
        <taxon>Bacillati</taxon>
        <taxon>Actinomycetota</taxon>
        <taxon>Actinomycetes</taxon>
        <taxon>Streptosporangiales</taxon>
        <taxon>Streptosporangiaceae</taxon>
        <taxon>Nonomuraea</taxon>
    </lineage>
</organism>
<dbReference type="OrthoDB" id="3534907at2"/>
<evidence type="ECO:0000256" key="1">
    <source>
        <dbReference type="ARBA" id="ARBA00022527"/>
    </source>
</evidence>
<dbReference type="Gene3D" id="3.30.565.10">
    <property type="entry name" value="Histidine kinase-like ATPase, C-terminal domain"/>
    <property type="match status" value="1"/>
</dbReference>
<sequence>MRMPLRHGPPPATPIRTAEHLLPSVPAGVGEARALVRADLTAWGHDDMIDDCLVIVSELVTNAVVHGGSAYALRLEDHGGRLYGEVFDPGDGMPRPRTPAPGTPSGRGLQIVAAIADDWGVRAADGGKVVWFSVTHPASAGVTALHRRPATPRRGPSCGRARCAPTLPRTAPPGRPATVTDGSGTTP</sequence>
<evidence type="ECO:0000313" key="5">
    <source>
        <dbReference type="Proteomes" id="UP000295157"/>
    </source>
</evidence>
<dbReference type="Pfam" id="PF13581">
    <property type="entry name" value="HATPase_c_2"/>
    <property type="match status" value="1"/>
</dbReference>
<evidence type="ECO:0000256" key="2">
    <source>
        <dbReference type="SAM" id="MobiDB-lite"/>
    </source>
</evidence>
<keyword evidence="1" id="KW-0808">Transferase</keyword>
<gene>
    <name evidence="4" type="ORF">E1267_20715</name>
</gene>
<dbReference type="AlphaFoldDB" id="A0A4R4NA99"/>
<dbReference type="Proteomes" id="UP000295157">
    <property type="component" value="Unassembled WGS sequence"/>
</dbReference>
<keyword evidence="1" id="KW-0418">Kinase</keyword>
<keyword evidence="5" id="KW-1185">Reference proteome</keyword>
<dbReference type="PANTHER" id="PTHR35526:SF3">
    <property type="entry name" value="ANTI-SIGMA-F FACTOR RSBW"/>
    <property type="match status" value="1"/>
</dbReference>
<dbReference type="GO" id="GO:0004674">
    <property type="term" value="F:protein serine/threonine kinase activity"/>
    <property type="evidence" value="ECO:0007669"/>
    <property type="project" value="UniProtKB-KW"/>
</dbReference>
<proteinExistence type="predicted"/>
<dbReference type="PANTHER" id="PTHR35526">
    <property type="entry name" value="ANTI-SIGMA-F FACTOR RSBW-RELATED"/>
    <property type="match status" value="1"/>
</dbReference>
<keyword evidence="1" id="KW-0723">Serine/threonine-protein kinase</keyword>
<evidence type="ECO:0000313" key="4">
    <source>
        <dbReference type="EMBL" id="TDC05094.1"/>
    </source>
</evidence>
<reference evidence="4 5" key="1">
    <citation type="submission" date="2019-02" db="EMBL/GenBank/DDBJ databases">
        <title>Draft genome sequences of novel Actinobacteria.</title>
        <authorList>
            <person name="Sahin N."/>
            <person name="Ay H."/>
            <person name="Saygin H."/>
        </authorList>
    </citation>
    <scope>NUCLEOTIDE SEQUENCE [LARGE SCALE GENOMIC DNA]</scope>
    <source>
        <strain evidence="4 5">KC201</strain>
    </source>
</reference>
<name>A0A4R4NA99_9ACTN</name>
<comment type="caution">
    <text evidence="4">The sequence shown here is derived from an EMBL/GenBank/DDBJ whole genome shotgun (WGS) entry which is preliminary data.</text>
</comment>
<protein>
    <recommendedName>
        <fullName evidence="3">Histidine kinase/HSP90-like ATPase domain-containing protein</fullName>
    </recommendedName>
</protein>
<evidence type="ECO:0000259" key="3">
    <source>
        <dbReference type="Pfam" id="PF13581"/>
    </source>
</evidence>
<dbReference type="InterPro" id="IPR003594">
    <property type="entry name" value="HATPase_dom"/>
</dbReference>
<dbReference type="InterPro" id="IPR050267">
    <property type="entry name" value="Anti-sigma-factor_SerPK"/>
</dbReference>
<dbReference type="CDD" id="cd16936">
    <property type="entry name" value="HATPase_RsbW-like"/>
    <property type="match status" value="1"/>
</dbReference>
<feature type="domain" description="Histidine kinase/HSP90-like ATPase" evidence="3">
    <location>
        <begin position="24"/>
        <end position="133"/>
    </location>
</feature>
<dbReference type="InterPro" id="IPR036890">
    <property type="entry name" value="HATPase_C_sf"/>
</dbReference>
<dbReference type="SUPFAM" id="SSF55874">
    <property type="entry name" value="ATPase domain of HSP90 chaperone/DNA topoisomerase II/histidine kinase"/>
    <property type="match status" value="1"/>
</dbReference>
<feature type="region of interest" description="Disordered" evidence="2">
    <location>
        <begin position="148"/>
        <end position="187"/>
    </location>
</feature>